<reference evidence="2" key="1">
    <citation type="submission" date="2019-11" db="EMBL/GenBank/DDBJ databases">
        <authorList>
            <person name="Feng L."/>
        </authorList>
    </citation>
    <scope>NUCLEOTIDE SEQUENCE</scope>
    <source>
        <strain evidence="2">LrhamnosusLFYP97</strain>
    </source>
</reference>
<accession>A0A6N2Y3P7</accession>
<dbReference type="Gene3D" id="3.90.190.10">
    <property type="entry name" value="Protein tyrosine phosphatase superfamily"/>
    <property type="match status" value="1"/>
</dbReference>
<dbReference type="PANTHER" id="PTHR31126">
    <property type="entry name" value="TYROSINE-PROTEIN PHOSPHATASE"/>
    <property type="match status" value="1"/>
</dbReference>
<dbReference type="InterPro" id="IPR029021">
    <property type="entry name" value="Prot-tyrosine_phosphatase-like"/>
</dbReference>
<protein>
    <submittedName>
        <fullName evidence="2">Tyrosine-protein phosphatase</fullName>
        <ecNumber evidence="2">3.1.3.48</ecNumber>
    </submittedName>
</protein>
<dbReference type="SUPFAM" id="SSF52799">
    <property type="entry name" value="(Phosphotyrosine protein) phosphatases II"/>
    <property type="match status" value="1"/>
</dbReference>
<gene>
    <name evidence="2" type="primary">iphP_1</name>
    <name evidence="2" type="ORF">LRLFYP97_01140</name>
</gene>
<dbReference type="Pfam" id="PF13350">
    <property type="entry name" value="Y_phosphatase3"/>
    <property type="match status" value="1"/>
</dbReference>
<comment type="similarity">
    <text evidence="1">Belongs to the protein-tyrosine phosphatase family.</text>
</comment>
<dbReference type="EC" id="3.1.3.48" evidence="2"/>
<keyword evidence="2" id="KW-0378">Hydrolase</keyword>
<organism evidence="2">
    <name type="scientific">Lacticaseibacillus rhamnosus</name>
    <name type="common">Lactobacillus rhamnosus</name>
    <dbReference type="NCBI Taxonomy" id="47715"/>
    <lineage>
        <taxon>Bacteria</taxon>
        <taxon>Bacillati</taxon>
        <taxon>Bacillota</taxon>
        <taxon>Bacilli</taxon>
        <taxon>Lactobacillales</taxon>
        <taxon>Lactobacillaceae</taxon>
        <taxon>Lacticaseibacillus</taxon>
    </lineage>
</organism>
<sequence length="326" mass="36764">MGVSWNISGVRRDGWALAIAPQVLTRRLLRRGARYRHEKLFSRCWSPSISRILKSNVFTMEELNLEPFVLNIKNGLNFRDLGGYKTKSGQVIKSRKIIRSARLSELSDDDLQYLADYGLTTDIDFRSPEEQAAEPDRYPENTTYHFVPVFPTDETKSSEQADALQKSFSRDPHAGFENMVKTYADIVKMPSAQKAYRQFFDILLSHQENDGAVLFHCTAGKDRTGMGAVYLLSALGVDGHTIRQDYLATNDLIQPMVEKNLAAARKRGATDALLANIRDLGTVSGAFLDSALATIDAEYGNMHNYLKEALQLTDAEKRDLRELYLQ</sequence>
<evidence type="ECO:0000256" key="1">
    <source>
        <dbReference type="ARBA" id="ARBA00009580"/>
    </source>
</evidence>
<dbReference type="PROSITE" id="PS00383">
    <property type="entry name" value="TYR_PHOSPHATASE_1"/>
    <property type="match status" value="1"/>
</dbReference>
<evidence type="ECO:0000313" key="2">
    <source>
        <dbReference type="EMBL" id="VYT60546.1"/>
    </source>
</evidence>
<dbReference type="GO" id="GO:0004725">
    <property type="term" value="F:protein tyrosine phosphatase activity"/>
    <property type="evidence" value="ECO:0007669"/>
    <property type="project" value="UniProtKB-EC"/>
</dbReference>
<dbReference type="InterPro" id="IPR026893">
    <property type="entry name" value="Tyr/Ser_Pase_IphP-type"/>
</dbReference>
<dbReference type="PANTHER" id="PTHR31126:SF1">
    <property type="entry name" value="TYROSINE SPECIFIC PROTEIN PHOSPHATASES DOMAIN-CONTAINING PROTEIN"/>
    <property type="match status" value="1"/>
</dbReference>
<dbReference type="InterPro" id="IPR016130">
    <property type="entry name" value="Tyr_Pase_AS"/>
</dbReference>
<name>A0A6N2Y3P7_LACRH</name>
<dbReference type="EMBL" id="CACRTK010000024">
    <property type="protein sequence ID" value="VYT60546.1"/>
    <property type="molecule type" value="Genomic_DNA"/>
</dbReference>
<dbReference type="AlphaFoldDB" id="A0A6N2Y3P7"/>
<proteinExistence type="inferred from homology"/>